<evidence type="ECO:0000256" key="1">
    <source>
        <dbReference type="ARBA" id="ARBA00022737"/>
    </source>
</evidence>
<dbReference type="SUPFAM" id="SSF49265">
    <property type="entry name" value="Fibronectin type III"/>
    <property type="match status" value="3"/>
</dbReference>
<dbReference type="AlphaFoldDB" id="A0A5S5CCA2"/>
<dbReference type="OrthoDB" id="923194at2"/>
<comment type="caution">
    <text evidence="3">The sequence shown here is derived from an EMBL/GenBank/DDBJ whole genome shotgun (WGS) entry which is preliminary data.</text>
</comment>
<dbReference type="Gene3D" id="2.60.40.10">
    <property type="entry name" value="Immunoglobulins"/>
    <property type="match status" value="4"/>
</dbReference>
<organism evidence="3 4">
    <name type="scientific">Aquimarina intermedia</name>
    <dbReference type="NCBI Taxonomy" id="350814"/>
    <lineage>
        <taxon>Bacteria</taxon>
        <taxon>Pseudomonadati</taxon>
        <taxon>Bacteroidota</taxon>
        <taxon>Flavobacteriia</taxon>
        <taxon>Flavobacteriales</taxon>
        <taxon>Flavobacteriaceae</taxon>
        <taxon>Aquimarina</taxon>
    </lineage>
</organism>
<feature type="domain" description="Fibronectin type-III" evidence="2">
    <location>
        <begin position="313"/>
        <end position="409"/>
    </location>
</feature>
<feature type="domain" description="Fibronectin type-III" evidence="2">
    <location>
        <begin position="606"/>
        <end position="693"/>
    </location>
</feature>
<gene>
    <name evidence="3" type="ORF">BD809_102193</name>
</gene>
<dbReference type="InterPro" id="IPR003961">
    <property type="entry name" value="FN3_dom"/>
</dbReference>
<dbReference type="RefSeq" id="WP_148781589.1">
    <property type="nucleotide sequence ID" value="NZ_VNHU01000002.1"/>
</dbReference>
<feature type="domain" description="Fibronectin type-III" evidence="2">
    <location>
        <begin position="506"/>
        <end position="601"/>
    </location>
</feature>
<name>A0A5S5CCA2_9FLAO</name>
<proteinExistence type="predicted"/>
<dbReference type="PANTHER" id="PTHR13817:SF166">
    <property type="entry name" value="NEURONAL IGCAM-RELATED"/>
    <property type="match status" value="1"/>
</dbReference>
<dbReference type="EMBL" id="VNHU01000002">
    <property type="protein sequence ID" value="TYP75980.1"/>
    <property type="molecule type" value="Genomic_DNA"/>
</dbReference>
<dbReference type="InterPro" id="IPR036116">
    <property type="entry name" value="FN3_sf"/>
</dbReference>
<dbReference type="PANTHER" id="PTHR13817">
    <property type="entry name" value="TITIN"/>
    <property type="match status" value="1"/>
</dbReference>
<evidence type="ECO:0000313" key="4">
    <source>
        <dbReference type="Proteomes" id="UP000324376"/>
    </source>
</evidence>
<dbReference type="SMART" id="SM00060">
    <property type="entry name" value="FN3"/>
    <property type="match status" value="4"/>
</dbReference>
<reference evidence="3 4" key="1">
    <citation type="submission" date="2019-07" db="EMBL/GenBank/DDBJ databases">
        <title>Genomic Encyclopedia of Archaeal and Bacterial Type Strains, Phase II (KMG-II): from individual species to whole genera.</title>
        <authorList>
            <person name="Goeker M."/>
        </authorList>
    </citation>
    <scope>NUCLEOTIDE SEQUENCE [LARGE SCALE GENOMIC DNA]</scope>
    <source>
        <strain evidence="3 4">DSM 17527</strain>
    </source>
</reference>
<protein>
    <recommendedName>
        <fullName evidence="2">Fibronectin type-III domain-containing protein</fullName>
    </recommendedName>
</protein>
<keyword evidence="4" id="KW-1185">Reference proteome</keyword>
<accession>A0A5S5CCA2</accession>
<dbReference type="Proteomes" id="UP000324376">
    <property type="component" value="Unassembled WGS sequence"/>
</dbReference>
<evidence type="ECO:0000313" key="3">
    <source>
        <dbReference type="EMBL" id="TYP75980.1"/>
    </source>
</evidence>
<dbReference type="CDD" id="cd00063">
    <property type="entry name" value="FN3"/>
    <property type="match status" value="2"/>
</dbReference>
<dbReference type="InterPro" id="IPR013783">
    <property type="entry name" value="Ig-like_fold"/>
</dbReference>
<dbReference type="PROSITE" id="PS50853">
    <property type="entry name" value="FN3"/>
    <property type="match status" value="3"/>
</dbReference>
<sequence length="693" mass="78331">MSIFKLSYKTSVLLVLLVLGTQYFTFGQTKEATHEVKVISRPQEDRIMLRWVANTPISWIKGNRYGYTLERYTISRDRKTLPKPEKLIIGQNFKPVPMMEWESLSEINDFGATMAQALWGESFVVQGGGGMASIINKAEETQQRFAFGLYAADQDFNIAQKAGLGYIDTAVKPNEKYLYKVIANTPTTELKIKEGGVFTGIIDYEPLPEPVDFVGIFQDKSTLLSWNSTLLKNTYNSYIIERSEDGERFSKLGDLPYTAIQKEKSENDRTIYIDSIANDKAYFYRIKGVSSFGEVGPMSNVVTGEGKKVLKFVPHLLSKTFKSESEVELTWEFPEEGNVDIKGFTLKRSDTDRGAYIPVVENIPPTARKISYTKLRASNYFKITANGKNNNYRDSFTMLVQPVDSIPPAKPEKLEGRVDSTGVVTLQWKANNEEDLLGYRVFRGNLAKEEFSQLTQSPQMNPTFVDTVNIKSLNSKVFYKIVAVDQRYNLSPASEVLVLKKPDIIPPTPPVFKTFTTDEGTVELSWANSSSDDVAAHYIYRKQLSDPTWQLVFQADDLTDRSYEDTNVEEGNSYSYIIIARDESGLESQPGSPVSLRVSSTGPKNSIRGLYGAINTFEKSIVLSWGAKGEQITSYELYRKVNDAPLTLYKVLPKGTKLFTDTKLTINSTYTYRIRAIFEDGRYSKWSSVKLKY</sequence>
<dbReference type="InterPro" id="IPR050964">
    <property type="entry name" value="Striated_Muscle_Regulatory"/>
</dbReference>
<keyword evidence="1" id="KW-0677">Repeat</keyword>
<evidence type="ECO:0000259" key="2">
    <source>
        <dbReference type="PROSITE" id="PS50853"/>
    </source>
</evidence>